<dbReference type="EMBL" id="SRLO01002584">
    <property type="protein sequence ID" value="TNN32617.1"/>
    <property type="molecule type" value="Genomic_DNA"/>
</dbReference>
<gene>
    <name evidence="1" type="ORF">EYF80_057219</name>
</gene>
<accession>A0A4Z2EUL2</accession>
<dbReference type="Proteomes" id="UP000314294">
    <property type="component" value="Unassembled WGS sequence"/>
</dbReference>
<evidence type="ECO:0000313" key="2">
    <source>
        <dbReference type="Proteomes" id="UP000314294"/>
    </source>
</evidence>
<keyword evidence="2" id="KW-1185">Reference proteome</keyword>
<protein>
    <submittedName>
        <fullName evidence="1">Uncharacterized protein</fullName>
    </submittedName>
</protein>
<name>A0A4Z2EUL2_9TELE</name>
<reference evidence="1 2" key="1">
    <citation type="submission" date="2019-03" db="EMBL/GenBank/DDBJ databases">
        <title>First draft genome of Liparis tanakae, snailfish: a comprehensive survey of snailfish specific genes.</title>
        <authorList>
            <person name="Kim W."/>
            <person name="Song I."/>
            <person name="Jeong J.-H."/>
            <person name="Kim D."/>
            <person name="Kim S."/>
            <person name="Ryu S."/>
            <person name="Song J.Y."/>
            <person name="Lee S.K."/>
        </authorList>
    </citation>
    <scope>NUCLEOTIDE SEQUENCE [LARGE SCALE GENOMIC DNA]</scope>
    <source>
        <tissue evidence="1">Muscle</tissue>
    </source>
</reference>
<organism evidence="1 2">
    <name type="scientific">Liparis tanakae</name>
    <name type="common">Tanaka's snailfish</name>
    <dbReference type="NCBI Taxonomy" id="230148"/>
    <lineage>
        <taxon>Eukaryota</taxon>
        <taxon>Metazoa</taxon>
        <taxon>Chordata</taxon>
        <taxon>Craniata</taxon>
        <taxon>Vertebrata</taxon>
        <taxon>Euteleostomi</taxon>
        <taxon>Actinopterygii</taxon>
        <taxon>Neopterygii</taxon>
        <taxon>Teleostei</taxon>
        <taxon>Neoteleostei</taxon>
        <taxon>Acanthomorphata</taxon>
        <taxon>Eupercaria</taxon>
        <taxon>Perciformes</taxon>
        <taxon>Cottioidei</taxon>
        <taxon>Cottales</taxon>
        <taxon>Liparidae</taxon>
        <taxon>Liparis</taxon>
    </lineage>
</organism>
<evidence type="ECO:0000313" key="1">
    <source>
        <dbReference type="EMBL" id="TNN32617.1"/>
    </source>
</evidence>
<comment type="caution">
    <text evidence="1">The sequence shown here is derived from an EMBL/GenBank/DDBJ whole genome shotgun (WGS) entry which is preliminary data.</text>
</comment>
<sequence length="341" mass="37384">MCSLSVTSGFSLGQRPLPPTLYRWEAGFNPVFPLAGRGSQWAAGRRGSSLQRDEPRVCLARREASRGDMCCLPSRGRVYLKPSVTEGTHGSLFRHTPCLEVMEHSCLSPGGPVLRGAAVLLTRCHIDPPHVQLCGQGPSLLVEEERELAVHQQVVVDGGQAGAQLQLRPLVAQVHGGSQSQLVVACRVEGVLEGQQQHELPRKHVSCCHMEVREHDVPQRLVHPHVVQGLLVKPQRAGTEAQGLQVVVLSQFILVQTVVQGGQTMGLRTQRDADVQSRLSKLHSVLIQLEMQHQFSQLVAQPQPGAQAAALHCDGQSAVLHRDTHHQRGGFLWLYLRLILL</sequence>
<dbReference type="AlphaFoldDB" id="A0A4Z2EUL2"/>
<proteinExistence type="predicted"/>